<dbReference type="EMBL" id="KK706735">
    <property type="protein sequence ID" value="KFQ30801.1"/>
    <property type="molecule type" value="Genomic_DNA"/>
</dbReference>
<keyword evidence="4" id="KW-1185">Reference proteome</keyword>
<feature type="non-terminal residue" evidence="3">
    <location>
        <position position="170"/>
    </location>
</feature>
<keyword evidence="2" id="KW-0812">Transmembrane</keyword>
<keyword evidence="2" id="KW-0472">Membrane</keyword>
<proteinExistence type="predicted"/>
<evidence type="ECO:0000313" key="4">
    <source>
        <dbReference type="Proteomes" id="UP000052967"/>
    </source>
</evidence>
<evidence type="ECO:0000256" key="2">
    <source>
        <dbReference type="SAM" id="Phobius"/>
    </source>
</evidence>
<feature type="transmembrane region" description="Helical" evidence="2">
    <location>
        <begin position="52"/>
        <end position="76"/>
    </location>
</feature>
<evidence type="ECO:0000313" key="3">
    <source>
        <dbReference type="EMBL" id="KFQ30801.1"/>
    </source>
</evidence>
<sequence length="170" mass="18282">VGTCSLNYGVEFCTPCKAGMITRVLSATSTMDCVKKERTEQVLLMVHKIPDLVLIIVPALLAMNFLLILSSCYLFYGEYQKASPRASKTTGSTMRMDTETSCLEIPRQGSQAGPDAGPTSETNHLDTSSSQGTEEEHTHGAPTLAVTPHLAAVTDETAPVLTLGDRKDTF</sequence>
<feature type="non-terminal residue" evidence="3">
    <location>
        <position position="1"/>
    </location>
</feature>
<accession>A0A091QW18</accession>
<dbReference type="Proteomes" id="UP000052967">
    <property type="component" value="Unassembled WGS sequence"/>
</dbReference>
<organism evidence="3 4">
    <name type="scientific">Merops nubicus</name>
    <name type="common">Northern carmine bee-eater</name>
    <dbReference type="NCBI Taxonomy" id="57421"/>
    <lineage>
        <taxon>Eukaryota</taxon>
        <taxon>Metazoa</taxon>
        <taxon>Chordata</taxon>
        <taxon>Craniata</taxon>
        <taxon>Vertebrata</taxon>
        <taxon>Euteleostomi</taxon>
        <taxon>Archelosauria</taxon>
        <taxon>Archosauria</taxon>
        <taxon>Dinosauria</taxon>
        <taxon>Saurischia</taxon>
        <taxon>Theropoda</taxon>
        <taxon>Coelurosauria</taxon>
        <taxon>Aves</taxon>
        <taxon>Neognathae</taxon>
        <taxon>Neoaves</taxon>
        <taxon>Telluraves</taxon>
        <taxon>Coraciimorphae</taxon>
        <taxon>Coraciiformes</taxon>
        <taxon>Meropidae</taxon>
        <taxon>Merops</taxon>
    </lineage>
</organism>
<evidence type="ECO:0000256" key="1">
    <source>
        <dbReference type="SAM" id="MobiDB-lite"/>
    </source>
</evidence>
<gene>
    <name evidence="3" type="ORF">N331_06004</name>
</gene>
<protein>
    <submittedName>
        <fullName evidence="3">Uncharacterized protein</fullName>
    </submittedName>
</protein>
<feature type="region of interest" description="Disordered" evidence="1">
    <location>
        <begin position="103"/>
        <end position="140"/>
    </location>
</feature>
<feature type="compositionally biased region" description="Polar residues" evidence="1">
    <location>
        <begin position="119"/>
        <end position="132"/>
    </location>
</feature>
<dbReference type="AlphaFoldDB" id="A0A091QW18"/>
<name>A0A091QW18_MERNU</name>
<keyword evidence="2" id="KW-1133">Transmembrane helix</keyword>
<reference evidence="3 4" key="1">
    <citation type="submission" date="2014-04" db="EMBL/GenBank/DDBJ databases">
        <title>Genome evolution of avian class.</title>
        <authorList>
            <person name="Zhang G."/>
            <person name="Li C."/>
        </authorList>
    </citation>
    <scope>NUCLEOTIDE SEQUENCE [LARGE SCALE GENOMIC DNA]</scope>
    <source>
        <strain evidence="3">BGI_N331</strain>
    </source>
</reference>